<protein>
    <recommendedName>
        <fullName evidence="10">Letm1 RBD domain-containing protein</fullName>
    </recommendedName>
</protein>
<keyword evidence="3" id="KW-0999">Mitochondrion inner membrane</keyword>
<evidence type="ECO:0000256" key="3">
    <source>
        <dbReference type="ARBA" id="ARBA00022792"/>
    </source>
</evidence>
<evidence type="ECO:0000256" key="7">
    <source>
        <dbReference type="PROSITE-ProRule" id="PRU01094"/>
    </source>
</evidence>
<dbReference type="PANTHER" id="PTHR14009:SF1">
    <property type="entry name" value="MITOCHONDRIAL PROTON_CALCIUM EXCHANGER PROTEIN"/>
    <property type="match status" value="1"/>
</dbReference>
<dbReference type="InterPro" id="IPR033122">
    <property type="entry name" value="LETM1-like_RBD"/>
</dbReference>
<proteinExistence type="predicted"/>
<feature type="region of interest" description="Disordered" evidence="8">
    <location>
        <begin position="443"/>
        <end position="528"/>
    </location>
</feature>
<dbReference type="GO" id="GO:0005743">
    <property type="term" value="C:mitochondrial inner membrane"/>
    <property type="evidence" value="ECO:0007669"/>
    <property type="project" value="UniProtKB-SubCell"/>
</dbReference>
<dbReference type="GO" id="GO:0043022">
    <property type="term" value="F:ribosome binding"/>
    <property type="evidence" value="ECO:0007669"/>
    <property type="project" value="InterPro"/>
</dbReference>
<evidence type="ECO:0000256" key="2">
    <source>
        <dbReference type="ARBA" id="ARBA00022692"/>
    </source>
</evidence>
<feature type="compositionally biased region" description="Basic and acidic residues" evidence="8">
    <location>
        <begin position="473"/>
        <end position="489"/>
    </location>
</feature>
<keyword evidence="5 7" id="KW-0496">Mitochondrion</keyword>
<evidence type="ECO:0000256" key="5">
    <source>
        <dbReference type="ARBA" id="ARBA00023128"/>
    </source>
</evidence>
<evidence type="ECO:0000313" key="12">
    <source>
        <dbReference type="Proteomes" id="UP001162131"/>
    </source>
</evidence>
<accession>A0AAU9JF18</accession>
<dbReference type="GO" id="GO:0030003">
    <property type="term" value="P:intracellular monoatomic cation homeostasis"/>
    <property type="evidence" value="ECO:0007669"/>
    <property type="project" value="TreeGrafter"/>
</dbReference>
<evidence type="ECO:0000256" key="4">
    <source>
        <dbReference type="ARBA" id="ARBA00022989"/>
    </source>
</evidence>
<name>A0AAU9JF18_9CILI</name>
<dbReference type="Proteomes" id="UP001162131">
    <property type="component" value="Unassembled WGS sequence"/>
</dbReference>
<evidence type="ECO:0000256" key="8">
    <source>
        <dbReference type="SAM" id="MobiDB-lite"/>
    </source>
</evidence>
<evidence type="ECO:0000256" key="1">
    <source>
        <dbReference type="ARBA" id="ARBA00004434"/>
    </source>
</evidence>
<evidence type="ECO:0000256" key="9">
    <source>
        <dbReference type="SAM" id="Phobius"/>
    </source>
</evidence>
<keyword evidence="2 9" id="KW-0812">Transmembrane</keyword>
<keyword evidence="4 9" id="KW-1133">Transmembrane helix</keyword>
<dbReference type="PROSITE" id="PS51758">
    <property type="entry name" value="LETM1_RBD"/>
    <property type="match status" value="1"/>
</dbReference>
<dbReference type="EMBL" id="CAJZBQ010000033">
    <property type="protein sequence ID" value="CAG9322954.1"/>
    <property type="molecule type" value="Genomic_DNA"/>
</dbReference>
<dbReference type="PANTHER" id="PTHR14009">
    <property type="entry name" value="LEUCINE ZIPPER-EF-HAND CONTAINING TRANSMEMBRANE PROTEIN"/>
    <property type="match status" value="1"/>
</dbReference>
<evidence type="ECO:0000259" key="10">
    <source>
        <dbReference type="PROSITE" id="PS51758"/>
    </source>
</evidence>
<gene>
    <name evidence="11" type="ORF">BSTOLATCC_MIC32859</name>
</gene>
<feature type="transmembrane region" description="Helical" evidence="9">
    <location>
        <begin position="86"/>
        <end position="112"/>
    </location>
</feature>
<dbReference type="Pfam" id="PF07766">
    <property type="entry name" value="LETM1_RBD"/>
    <property type="match status" value="2"/>
</dbReference>
<dbReference type="InterPro" id="IPR044202">
    <property type="entry name" value="LETM1/MDM38-like"/>
</dbReference>
<keyword evidence="12" id="KW-1185">Reference proteome</keyword>
<feature type="domain" description="Letm1 RBD" evidence="10">
    <location>
        <begin position="132"/>
        <end position="389"/>
    </location>
</feature>
<comment type="subcellular location">
    <subcellularLocation>
        <location evidence="1">Mitochondrion inner membrane</location>
        <topology evidence="1">Single-pass membrane protein</topology>
    </subcellularLocation>
</comment>
<feature type="compositionally biased region" description="Basic and acidic residues" evidence="8">
    <location>
        <begin position="509"/>
        <end position="528"/>
    </location>
</feature>
<organism evidence="11 12">
    <name type="scientific">Blepharisma stoltei</name>
    <dbReference type="NCBI Taxonomy" id="1481888"/>
    <lineage>
        <taxon>Eukaryota</taxon>
        <taxon>Sar</taxon>
        <taxon>Alveolata</taxon>
        <taxon>Ciliophora</taxon>
        <taxon>Postciliodesmatophora</taxon>
        <taxon>Heterotrichea</taxon>
        <taxon>Heterotrichida</taxon>
        <taxon>Blepharismidae</taxon>
        <taxon>Blepharisma</taxon>
    </lineage>
</organism>
<keyword evidence="6 9" id="KW-0472">Membrane</keyword>
<dbReference type="AlphaFoldDB" id="A0AAU9JF18"/>
<comment type="caution">
    <text evidence="11">The sequence shown here is derived from an EMBL/GenBank/DDBJ whole genome shotgun (WGS) entry which is preliminary data.</text>
</comment>
<evidence type="ECO:0000313" key="11">
    <source>
        <dbReference type="EMBL" id="CAG9322954.1"/>
    </source>
</evidence>
<sequence length="528" mass="61250">MFRLQSKGLLYASRHTRSVRHFSEGPSRVSRYWEIIKKECKKVWHGCKLLYHDGKFMVKTKYRTTFYEDNCTFEEMKNMSATTSDLLKMIPFSFFIVIPFAEFTLPFFLYIFPNMIPSAFLGKTKRDEVWKTMIEARSTHANKLHIYMLERMKALQNPQYANFLEKLRTKPQGIKIDDLTKSYEIFNKTLNFGNMDTDLLKATCRFLGMEPWTGFNTVSKILLAPTSKLLGYAGINIPRIYDPKIFPFRQIQRNIVMYQLRSLVRNLREEDILLLAEDIDTMKPELLLICCRERGIDTLHTTEPKMRKQLKEWIYYSTHPLTKGPVKNEILVFSQIFKYFEDTIEIEEHAEEPAEVVEKAIQMIFEESMDRILHYDKKTVAKILEQTEAANISQITDEERKVIKDKLEEALDEQLFVEDHDRIETTLKRLEDVPAEPVVTKAAEVQSSAGEEPKAEIPIDGEAPAAPKPDIPTVEKPKSDIPTVEKPKPDIPTVENAPKVEIPTVENAPKQEAEIPKNSVKDTSENKQ</sequence>
<reference evidence="11" key="1">
    <citation type="submission" date="2021-09" db="EMBL/GenBank/DDBJ databases">
        <authorList>
            <consortium name="AG Swart"/>
            <person name="Singh M."/>
            <person name="Singh A."/>
            <person name="Seah K."/>
            <person name="Emmerich C."/>
        </authorList>
    </citation>
    <scope>NUCLEOTIDE SEQUENCE</scope>
    <source>
        <strain evidence="11">ATCC30299</strain>
    </source>
</reference>
<evidence type="ECO:0000256" key="6">
    <source>
        <dbReference type="ARBA" id="ARBA00023136"/>
    </source>
</evidence>